<dbReference type="Pfam" id="PF15442">
    <property type="entry name" value="DUF4629"/>
    <property type="match status" value="1"/>
</dbReference>
<feature type="region of interest" description="Disordered" evidence="1">
    <location>
        <begin position="76"/>
        <end position="95"/>
    </location>
</feature>
<feature type="compositionally biased region" description="Polar residues" evidence="1">
    <location>
        <begin position="581"/>
        <end position="591"/>
    </location>
</feature>
<feature type="compositionally biased region" description="Low complexity" evidence="1">
    <location>
        <begin position="593"/>
        <end position="605"/>
    </location>
</feature>
<feature type="compositionally biased region" description="Basic and acidic residues" evidence="1">
    <location>
        <begin position="384"/>
        <end position="416"/>
    </location>
</feature>
<accession>A0ABQ0EY54</accession>
<name>A0ABQ0EY54_APOSI</name>
<feature type="region of interest" description="Disordered" evidence="1">
    <location>
        <begin position="684"/>
        <end position="713"/>
    </location>
</feature>
<dbReference type="InterPro" id="IPR040292">
    <property type="entry name" value="C2orf78-like"/>
</dbReference>
<dbReference type="EMBL" id="BAAFST010000007">
    <property type="protein sequence ID" value="GAB1291963.1"/>
    <property type="molecule type" value="Genomic_DNA"/>
</dbReference>
<sequence length="737" mass="81133">MYLVESWGFRGTTCKQIGSQATYEQCLLVDRGATLVRRLLKENHLSCSIITWIAAIPSHSCPDHVRENFQSTPFLGTESTLQPSLPMSNNSTPSETVSNYSSVSIPAMVELETSLGLSPSGQTLCLLQSPEFYITCTQVSQRKTPSVDGDRPLTTPIHSPSEFLALPPAPSLEQTETKNTHEMEVEHLMPQDAYEGTKENQDPLLLPLANPDVQQPLHCTDTGSLRQKSTSDNASLGGICLGLEEKGTLDSLVVPTIDFADITTLVADIHLPQLFNFLTGLDQFQDTTATESKDSTVIWKDQAQENTRVISGPSDQVSKKDHQASEMTDGAPQAKVPNWDLVEGEGAMASAGASNRAIDNMAKDTEGKAPKVSPIRPSRARGQGQDKTKWNRENNSKKTEELKQSRNRVKAEEKPTVPKTKMKRNPPELSHNSFKKPRTHLGMHMLESVQVFHPLGKKSEKKPGITSSRALGTFSSNKYPGPGPATTAMQDMPPECQGPDKTPGKPQRAENSALRECPSQSQYELPPAGKVRLVPLPFPTLDQPQARPASRKPLTLASHRPATAYSERCHFHSAQLTTLRPAQPPSVSKSLMASAKPAPPISSSATRPNVANIIQISTVPQSGTLRPTPYRASSQTSLQRELLSAAKNKVPSPPEPQTQYLLQDFSRQPIPWRKVDILGPVVSQPITKEQRPEREAMKRRAQQERENAAKYSSPGKLQLFLQREKDMEISRYYGYAM</sequence>
<protein>
    <recommendedName>
        <fullName evidence="2">DUF4629 domain-containing protein</fullName>
    </recommendedName>
</protein>
<feature type="region of interest" description="Disordered" evidence="1">
    <location>
        <begin position="581"/>
        <end position="606"/>
    </location>
</feature>
<evidence type="ECO:0000256" key="1">
    <source>
        <dbReference type="SAM" id="MobiDB-lite"/>
    </source>
</evidence>
<proteinExistence type="predicted"/>
<evidence type="ECO:0000313" key="4">
    <source>
        <dbReference type="Proteomes" id="UP001623349"/>
    </source>
</evidence>
<dbReference type="InterPro" id="IPR027898">
    <property type="entry name" value="DUF4629"/>
</dbReference>
<feature type="compositionally biased region" description="Polar residues" evidence="1">
    <location>
        <begin position="465"/>
        <end position="478"/>
    </location>
</feature>
<feature type="domain" description="DUF4629" evidence="2">
    <location>
        <begin position="313"/>
        <end position="459"/>
    </location>
</feature>
<feature type="region of interest" description="Disordered" evidence="1">
    <location>
        <begin position="457"/>
        <end position="523"/>
    </location>
</feature>
<feature type="region of interest" description="Disordered" evidence="1">
    <location>
        <begin position="304"/>
        <end position="336"/>
    </location>
</feature>
<evidence type="ECO:0000259" key="2">
    <source>
        <dbReference type="Pfam" id="PF15442"/>
    </source>
</evidence>
<dbReference type="Proteomes" id="UP001623349">
    <property type="component" value="Unassembled WGS sequence"/>
</dbReference>
<feature type="region of interest" description="Disordered" evidence="1">
    <location>
        <begin position="364"/>
        <end position="436"/>
    </location>
</feature>
<keyword evidence="4" id="KW-1185">Reference proteome</keyword>
<comment type="caution">
    <text evidence="3">The sequence shown here is derived from an EMBL/GenBank/DDBJ whole genome shotgun (WGS) entry which is preliminary data.</text>
</comment>
<reference evidence="3 4" key="1">
    <citation type="submission" date="2024-08" db="EMBL/GenBank/DDBJ databases">
        <title>The draft genome of Apodemus speciosus.</title>
        <authorList>
            <person name="Nabeshima K."/>
            <person name="Suzuki S."/>
            <person name="Onuma M."/>
        </authorList>
    </citation>
    <scope>NUCLEOTIDE SEQUENCE [LARGE SCALE GENOMIC DNA]</scope>
    <source>
        <strain evidence="3">IB14-021</strain>
    </source>
</reference>
<evidence type="ECO:0000313" key="3">
    <source>
        <dbReference type="EMBL" id="GAB1291963.1"/>
    </source>
</evidence>
<organism evidence="3 4">
    <name type="scientific">Apodemus speciosus</name>
    <name type="common">Large Japanese field mouse</name>
    <dbReference type="NCBI Taxonomy" id="105296"/>
    <lineage>
        <taxon>Eukaryota</taxon>
        <taxon>Metazoa</taxon>
        <taxon>Chordata</taxon>
        <taxon>Craniata</taxon>
        <taxon>Vertebrata</taxon>
        <taxon>Euteleostomi</taxon>
        <taxon>Mammalia</taxon>
        <taxon>Eutheria</taxon>
        <taxon>Euarchontoglires</taxon>
        <taxon>Glires</taxon>
        <taxon>Rodentia</taxon>
        <taxon>Myomorpha</taxon>
        <taxon>Muroidea</taxon>
        <taxon>Muridae</taxon>
        <taxon>Murinae</taxon>
        <taxon>Apodemus</taxon>
    </lineage>
</organism>
<dbReference type="PANTHER" id="PTHR31466:SF1">
    <property type="entry name" value="RIKEN CDNA 4930433I11 GENE"/>
    <property type="match status" value="1"/>
</dbReference>
<gene>
    <name evidence="3" type="ORF">APTSU1_000719400</name>
</gene>
<feature type="compositionally biased region" description="Polar residues" evidence="1">
    <location>
        <begin position="304"/>
        <end position="316"/>
    </location>
</feature>
<dbReference type="PANTHER" id="PTHR31466">
    <property type="entry name" value="GENE 5591-RELATED"/>
    <property type="match status" value="1"/>
</dbReference>
<feature type="compositionally biased region" description="Basic and acidic residues" evidence="1">
    <location>
        <begin position="688"/>
        <end position="708"/>
    </location>
</feature>